<organism evidence="5 6">
    <name type="scientific">Atopomonas hussainii</name>
    <dbReference type="NCBI Taxonomy" id="1429083"/>
    <lineage>
        <taxon>Bacteria</taxon>
        <taxon>Pseudomonadati</taxon>
        <taxon>Pseudomonadota</taxon>
        <taxon>Gammaproteobacteria</taxon>
        <taxon>Pseudomonadales</taxon>
        <taxon>Pseudomonadaceae</taxon>
        <taxon>Atopomonas</taxon>
    </lineage>
</organism>
<keyword evidence="3" id="KW-0812">Transmembrane</keyword>
<name>A0A1H7PU10_9GAMM</name>
<evidence type="ECO:0000256" key="2">
    <source>
        <dbReference type="PROSITE-ProRule" id="PRU00473"/>
    </source>
</evidence>
<keyword evidence="2 3" id="KW-0472">Membrane</keyword>
<evidence type="ECO:0000256" key="1">
    <source>
        <dbReference type="ARBA" id="ARBA00022729"/>
    </source>
</evidence>
<dbReference type="InterPro" id="IPR050811">
    <property type="entry name" value="Phosphate_ABC_transporter"/>
</dbReference>
<protein>
    <submittedName>
        <fullName evidence="5">Phosphate transport system substrate-binding protein</fullName>
    </submittedName>
</protein>
<dbReference type="EMBL" id="FOAS01000011">
    <property type="protein sequence ID" value="SEL39381.1"/>
    <property type="molecule type" value="Genomic_DNA"/>
</dbReference>
<dbReference type="STRING" id="1429083.GCA_001885685_02158"/>
<dbReference type="SUPFAM" id="SSF53850">
    <property type="entry name" value="Periplasmic binding protein-like II"/>
    <property type="match status" value="1"/>
</dbReference>
<dbReference type="InterPro" id="IPR036737">
    <property type="entry name" value="OmpA-like_sf"/>
</dbReference>
<dbReference type="SUPFAM" id="SSF103088">
    <property type="entry name" value="OmpA-like"/>
    <property type="match status" value="1"/>
</dbReference>
<dbReference type="PANTHER" id="PTHR30570:SF1">
    <property type="entry name" value="PHOSPHATE-BINDING PROTEIN PSTS"/>
    <property type="match status" value="1"/>
</dbReference>
<evidence type="ECO:0000313" key="5">
    <source>
        <dbReference type="EMBL" id="SEL39381.1"/>
    </source>
</evidence>
<sequence>MTRDNLPSRQNVLAACALFILAAAFYLWPFYLQAQTLTPTAQQATVLRIQGSNTIGSQLSPALVEALFRQQGYSHIKRLPGAAENELAIEGRNAEGQLIRAELAAHGSSTAFSGLAQGSADIGAASRAIKDDEAASLSALGDLKSRAAEHIIAIDGLAIVVNPKNPIAHLDTATLARLFAGEITNWAELGGSHLPVTVYARDELSGTYDTFKELVLKANGKELIGNAKRYESSDQLSDDVSRDPGAIGFIGLPYIRQAKALAIAAGDSQPMAPDIGLLATEDYPLSRRLYLYQAPNSNNPWVAALMELATSTAGQQLVEEFGFVGQQIKPMQVAVNPQMPADYQQLAREAQRLTVNFRFAEGSSQLDNKAQRDLERVFDYLYQADKLERDVVLVGFGDPKAASRPGRAELLSKLRAMAVRRELVKQGVMFRDFIGLGDALPVAANDGDDGRIKNRRVEVWVY</sequence>
<gene>
    <name evidence="5" type="ORF">SAMN05216214_111149</name>
</gene>
<dbReference type="Gene3D" id="3.40.190.10">
    <property type="entry name" value="Periplasmic binding protein-like II"/>
    <property type="match status" value="2"/>
</dbReference>
<feature type="transmembrane region" description="Helical" evidence="3">
    <location>
        <begin position="12"/>
        <end position="31"/>
    </location>
</feature>
<dbReference type="AlphaFoldDB" id="A0A1H7PU10"/>
<dbReference type="InterPro" id="IPR024370">
    <property type="entry name" value="PBP_domain"/>
</dbReference>
<accession>A0A1H7PU10</accession>
<dbReference type="Proteomes" id="UP000185766">
    <property type="component" value="Unassembled WGS sequence"/>
</dbReference>
<dbReference type="PROSITE" id="PS51123">
    <property type="entry name" value="OMPA_2"/>
    <property type="match status" value="1"/>
</dbReference>
<dbReference type="GO" id="GO:0016020">
    <property type="term" value="C:membrane"/>
    <property type="evidence" value="ECO:0007669"/>
    <property type="project" value="UniProtKB-UniRule"/>
</dbReference>
<dbReference type="CDD" id="cd13653">
    <property type="entry name" value="PBP2_phosphate_like_1"/>
    <property type="match status" value="1"/>
</dbReference>
<dbReference type="Pfam" id="PF12849">
    <property type="entry name" value="PBP_like_2"/>
    <property type="match status" value="1"/>
</dbReference>
<keyword evidence="1" id="KW-0732">Signal</keyword>
<reference evidence="5 6" key="1">
    <citation type="submission" date="2016-10" db="EMBL/GenBank/DDBJ databases">
        <authorList>
            <person name="de Groot N.N."/>
        </authorList>
    </citation>
    <scope>NUCLEOTIDE SEQUENCE [LARGE SCALE GENOMIC DNA]</scope>
    <source>
        <strain evidence="5 6">JCM 19513</strain>
    </source>
</reference>
<dbReference type="InterPro" id="IPR006665">
    <property type="entry name" value="OmpA-like"/>
</dbReference>
<evidence type="ECO:0000313" key="6">
    <source>
        <dbReference type="Proteomes" id="UP000185766"/>
    </source>
</evidence>
<dbReference type="CDD" id="cd07185">
    <property type="entry name" value="OmpA_C-like"/>
    <property type="match status" value="1"/>
</dbReference>
<dbReference type="Gene3D" id="3.30.1330.60">
    <property type="entry name" value="OmpA-like domain"/>
    <property type="match status" value="1"/>
</dbReference>
<keyword evidence="6" id="KW-1185">Reference proteome</keyword>
<dbReference type="PANTHER" id="PTHR30570">
    <property type="entry name" value="PERIPLASMIC PHOSPHATE BINDING COMPONENT OF PHOSPHATE ABC TRANSPORTER"/>
    <property type="match status" value="1"/>
</dbReference>
<keyword evidence="3" id="KW-1133">Transmembrane helix</keyword>
<evidence type="ECO:0000259" key="4">
    <source>
        <dbReference type="PROSITE" id="PS51123"/>
    </source>
</evidence>
<feature type="domain" description="OmpA-like" evidence="4">
    <location>
        <begin position="346"/>
        <end position="462"/>
    </location>
</feature>
<evidence type="ECO:0000256" key="3">
    <source>
        <dbReference type="SAM" id="Phobius"/>
    </source>
</evidence>
<dbReference type="Pfam" id="PF00691">
    <property type="entry name" value="OmpA"/>
    <property type="match status" value="1"/>
</dbReference>
<proteinExistence type="predicted"/>